<dbReference type="Pfam" id="PF02557">
    <property type="entry name" value="VanY"/>
    <property type="match status" value="1"/>
</dbReference>
<sequence length="230" mass="25777">MSTELLTSWQLTGQDDSHLQKLASGELLQAEAANAWLQLRQLARRDGIELVAVSSYRSFERQAQIWQQKCNGSRPVLNQQQQALDIQQLSGWDKLEAILLYSALPGTSRHHWGTELDVMDQAALPAGYQLQLVPSEYQPGGVFAHLAAWLDRHAAEAGFFLPYRKYSGGVAAEPWHLSYQPLANACLKQLSLDTVRQALLRQPIAEQSLVLTKLPEIFQRYVQTICEPAA</sequence>
<evidence type="ECO:0000259" key="1">
    <source>
        <dbReference type="Pfam" id="PF02557"/>
    </source>
</evidence>
<dbReference type="InterPro" id="IPR052179">
    <property type="entry name" value="DD-CPase-like"/>
</dbReference>
<dbReference type="SUPFAM" id="SSF55166">
    <property type="entry name" value="Hedgehog/DD-peptidase"/>
    <property type="match status" value="1"/>
</dbReference>
<organism evidence="2 3">
    <name type="scientific">Alkalimonas mucilaginosa</name>
    <dbReference type="NCBI Taxonomy" id="3057676"/>
    <lineage>
        <taxon>Bacteria</taxon>
        <taxon>Pseudomonadati</taxon>
        <taxon>Pseudomonadota</taxon>
        <taxon>Gammaproteobacteria</taxon>
        <taxon>Alkalimonas</taxon>
    </lineage>
</organism>
<feature type="domain" description="D-alanyl-D-alanine carboxypeptidase-like core" evidence="1">
    <location>
        <begin position="27"/>
        <end position="181"/>
    </location>
</feature>
<dbReference type="RefSeq" id="WP_330088507.1">
    <property type="nucleotide sequence ID" value="NZ_JAUGZK010000010.1"/>
</dbReference>
<dbReference type="EMBL" id="JAUGZK010000010">
    <property type="protein sequence ID" value="MEE2025187.1"/>
    <property type="molecule type" value="Genomic_DNA"/>
</dbReference>
<dbReference type="Gene3D" id="3.30.1380.10">
    <property type="match status" value="1"/>
</dbReference>
<dbReference type="CDD" id="cd14847">
    <property type="entry name" value="DD-carboxypeptidase_like"/>
    <property type="match status" value="1"/>
</dbReference>
<evidence type="ECO:0000313" key="2">
    <source>
        <dbReference type="EMBL" id="MEE2025187.1"/>
    </source>
</evidence>
<accession>A0ABU7JHK8</accession>
<dbReference type="InterPro" id="IPR009045">
    <property type="entry name" value="Zn_M74/Hedgehog-like"/>
</dbReference>
<dbReference type="InterPro" id="IPR003709">
    <property type="entry name" value="VanY-like_core_dom"/>
</dbReference>
<dbReference type="PANTHER" id="PTHR34385:SF1">
    <property type="entry name" value="PEPTIDOGLYCAN L-ALANYL-D-GLUTAMATE ENDOPEPTIDASE CWLK"/>
    <property type="match status" value="1"/>
</dbReference>
<protein>
    <submittedName>
        <fullName evidence="2">M15 family metallopeptidase</fullName>
    </submittedName>
</protein>
<proteinExistence type="predicted"/>
<keyword evidence="3" id="KW-1185">Reference proteome</keyword>
<reference evidence="2 3" key="1">
    <citation type="submission" date="2023-06" db="EMBL/GenBank/DDBJ databases">
        <title>Alkalimonas sp., MEB004 an alkaliphilic bacterium isolated from Lonar Lake, India.</title>
        <authorList>
            <person name="Joshi A."/>
            <person name="Thite S."/>
        </authorList>
    </citation>
    <scope>NUCLEOTIDE SEQUENCE [LARGE SCALE GENOMIC DNA]</scope>
    <source>
        <strain evidence="2 3">MEB004</strain>
    </source>
</reference>
<name>A0ABU7JHK8_9GAMM</name>
<dbReference type="PANTHER" id="PTHR34385">
    <property type="entry name" value="D-ALANYL-D-ALANINE CARBOXYPEPTIDASE"/>
    <property type="match status" value="1"/>
</dbReference>
<dbReference type="Proteomes" id="UP001339167">
    <property type="component" value="Unassembled WGS sequence"/>
</dbReference>
<evidence type="ECO:0000313" key="3">
    <source>
        <dbReference type="Proteomes" id="UP001339167"/>
    </source>
</evidence>
<gene>
    <name evidence="2" type="ORF">QWF21_13120</name>
</gene>
<comment type="caution">
    <text evidence="2">The sequence shown here is derived from an EMBL/GenBank/DDBJ whole genome shotgun (WGS) entry which is preliminary data.</text>
</comment>